<feature type="region of interest" description="Disordered" evidence="1">
    <location>
        <begin position="701"/>
        <end position="734"/>
    </location>
</feature>
<accession>A0AAE1HEM9</accession>
<keyword evidence="3" id="KW-0808">Transferase</keyword>
<dbReference type="InterPro" id="IPR012337">
    <property type="entry name" value="RNaseH-like_sf"/>
</dbReference>
<keyword evidence="3" id="KW-0670">Pyruvate</keyword>
<proteinExistence type="predicted"/>
<dbReference type="SUPFAM" id="SSF53098">
    <property type="entry name" value="Ribonuclease H-like"/>
    <property type="match status" value="1"/>
</dbReference>
<organism evidence="3 4">
    <name type="scientific">Frankliniella fusca</name>
    <dbReference type="NCBI Taxonomy" id="407009"/>
    <lineage>
        <taxon>Eukaryota</taxon>
        <taxon>Metazoa</taxon>
        <taxon>Ecdysozoa</taxon>
        <taxon>Arthropoda</taxon>
        <taxon>Hexapoda</taxon>
        <taxon>Insecta</taxon>
        <taxon>Pterygota</taxon>
        <taxon>Neoptera</taxon>
        <taxon>Paraneoptera</taxon>
        <taxon>Thysanoptera</taxon>
        <taxon>Terebrantia</taxon>
        <taxon>Thripoidea</taxon>
        <taxon>Thripidae</taxon>
        <taxon>Frankliniella</taxon>
    </lineage>
</organism>
<keyword evidence="4" id="KW-1185">Reference proteome</keyword>
<feature type="domain" description="HAT C-terminal dimerisation" evidence="2">
    <location>
        <begin position="598"/>
        <end position="665"/>
    </location>
</feature>
<dbReference type="GO" id="GO:0016301">
    <property type="term" value="F:kinase activity"/>
    <property type="evidence" value="ECO:0007669"/>
    <property type="project" value="UniProtKB-KW"/>
</dbReference>
<evidence type="ECO:0000313" key="4">
    <source>
        <dbReference type="Proteomes" id="UP001219518"/>
    </source>
</evidence>
<protein>
    <submittedName>
        <fullName evidence="3">Pyruvate kinase PKM</fullName>
    </submittedName>
</protein>
<dbReference type="PANTHER" id="PTHR37162">
    <property type="entry name" value="HAT FAMILY DIMERISATION DOMAINCONTAINING PROTEIN-RELATED"/>
    <property type="match status" value="1"/>
</dbReference>
<gene>
    <name evidence="3" type="ORF">KUF71_009158</name>
</gene>
<keyword evidence="3" id="KW-0418">Kinase</keyword>
<feature type="compositionally biased region" description="Basic and acidic residues" evidence="1">
    <location>
        <begin position="701"/>
        <end position="725"/>
    </location>
</feature>
<reference evidence="3" key="2">
    <citation type="journal article" date="2023" name="BMC Genomics">
        <title>Pest status, molecular evolution, and epigenetic factors derived from the genome assembly of Frankliniella fusca, a thysanopteran phytovirus vector.</title>
        <authorList>
            <person name="Catto M.A."/>
            <person name="Labadie P.E."/>
            <person name="Jacobson A.L."/>
            <person name="Kennedy G.G."/>
            <person name="Srinivasan R."/>
            <person name="Hunt B.G."/>
        </authorList>
    </citation>
    <scope>NUCLEOTIDE SEQUENCE</scope>
    <source>
        <strain evidence="3">PL_HMW_Pooled</strain>
    </source>
</reference>
<feature type="region of interest" description="Disordered" evidence="1">
    <location>
        <begin position="824"/>
        <end position="846"/>
    </location>
</feature>
<dbReference type="Pfam" id="PF05699">
    <property type="entry name" value="Dimer_Tnp_hAT"/>
    <property type="match status" value="1"/>
</dbReference>
<dbReference type="PANTHER" id="PTHR37162:SF11">
    <property type="match status" value="1"/>
</dbReference>
<feature type="compositionally biased region" description="Polar residues" evidence="1">
    <location>
        <begin position="827"/>
        <end position="838"/>
    </location>
</feature>
<evidence type="ECO:0000313" key="3">
    <source>
        <dbReference type="EMBL" id="KAK3919872.1"/>
    </source>
</evidence>
<comment type="caution">
    <text evidence="3">The sequence shown here is derived from an EMBL/GenBank/DDBJ whole genome shotgun (WGS) entry which is preliminary data.</text>
</comment>
<evidence type="ECO:0000256" key="1">
    <source>
        <dbReference type="SAM" id="MobiDB-lite"/>
    </source>
</evidence>
<evidence type="ECO:0000259" key="2">
    <source>
        <dbReference type="Pfam" id="PF05699"/>
    </source>
</evidence>
<dbReference type="EMBL" id="JAHWGI010000984">
    <property type="protein sequence ID" value="KAK3919872.1"/>
    <property type="molecule type" value="Genomic_DNA"/>
</dbReference>
<dbReference type="Proteomes" id="UP001219518">
    <property type="component" value="Unassembled WGS sequence"/>
</dbReference>
<dbReference type="GO" id="GO:0046983">
    <property type="term" value="F:protein dimerization activity"/>
    <property type="evidence" value="ECO:0007669"/>
    <property type="project" value="InterPro"/>
</dbReference>
<dbReference type="AlphaFoldDB" id="A0AAE1HEM9"/>
<sequence>MSNFGKKSKTSVNEDWLDKEDQDGRKIRTWCKKTSQSAVFCNVCSCSIDCAGKGFQAITQHSVTGKHVRNVRDKLNSNQLRIGLLPAAQPTPAAAPAGASAAPAVAPAAAPNVRLGCLNFQEATTRKELLWVMKCVISNYSAKSCDGVSDVFEAMFGSESVGNFTLGRIKVAYLQTDCLGPYFHGMIASDAADAHFTLCFDETTNEKGLKELRIMIRYWSNTLEEVTCPHLHTFFLGHAFAVTILDFLLKALKNANLPLCKLIMQGCDGPNVNKSVIKKMNEAIKKEYPESTGLLDIGTCNLHVVNNAFKKALHVLSENVSEMLLDVYYFFDDFPSRVEDFNNILVKLEIPVKTILKHCPSRWLSICDPGKRLLEQWAAYNEYFLKFLPSKNSTSDLSKLARYTRIRSFLKDPTMTAQITFAIESAELFESFSKCFQKTDPMIHMLYPEILRLVKILAGRVCKKQVVENIISESNPFSPDNLVFVKDILCGDLTEKELAKPCLNEIDVLTFRKSAQDFFIQSAKHLLDKSILRSSISKHFRCLDPSLLKGNAILRSAERVARALPINVSVTRFLDEFKLLQTKDLPALNPETGRVDHFWRKVFQIKSVDNEAKYPLVSKVFKAALAVSHGSSDVERGFSESGNVLTDDKTRMNERTLNAKLNIKSGLNFYQNKPQLVPMSKDLLLSGRLAHSKYKEYLEAERKKEDEAKRRKEEAEEDVRKRAEFMKSQNKMRRSIADMESKVKELKRAEKEETKASEQLLSEGQKKLEKALKNKDLEGARVAFGMISGAQNMKKIKTSDELKSLATKLDKKKSTLLSNFFQREKGTASSSVMETQGSDIDDDFDL</sequence>
<reference evidence="3" key="1">
    <citation type="submission" date="2021-07" db="EMBL/GenBank/DDBJ databases">
        <authorList>
            <person name="Catto M.A."/>
            <person name="Jacobson A."/>
            <person name="Kennedy G."/>
            <person name="Labadie P."/>
            <person name="Hunt B.G."/>
            <person name="Srinivasan R."/>
        </authorList>
    </citation>
    <scope>NUCLEOTIDE SEQUENCE</scope>
    <source>
        <strain evidence="3">PL_HMW_Pooled</strain>
        <tissue evidence="3">Head</tissue>
    </source>
</reference>
<name>A0AAE1HEM9_9NEOP</name>
<dbReference type="InterPro" id="IPR008906">
    <property type="entry name" value="HATC_C_dom"/>
</dbReference>